<dbReference type="Proteomes" id="UP000621266">
    <property type="component" value="Unassembled WGS sequence"/>
</dbReference>
<feature type="compositionally biased region" description="Low complexity" evidence="1">
    <location>
        <begin position="95"/>
        <end position="129"/>
    </location>
</feature>
<evidence type="ECO:0000256" key="2">
    <source>
        <dbReference type="SAM" id="Phobius"/>
    </source>
</evidence>
<accession>A0ABQ7FPP3</accession>
<sequence>MPPAVPGQPAAPPAPGAPDPGPPPRAATTPGHLPPYAPAYVPPDGSRRHWRTPLLAAAAALVVAVGGGAAVYVLLDDGSRSHRAQRPPADDNPWDDASPGPGTGADPDTGGSTPPGTPSDGAPSAGASDDPADGAGDGVIPEPYLGTWETAFGADGSDVRRFTLVQGEQGDTVFRMDADGTGYHCEFSAVLNSAGPPVELGPSAVDAGEPLSSCRPGPVTTLERTSDGRLIRVFTDGSGEPLTYTKVG</sequence>
<reference evidence="3 4" key="1">
    <citation type="submission" date="2019-10" db="EMBL/GenBank/DDBJ databases">
        <title>Streptomyces tenebrisbrunneis sp.nov., an endogenous actinomycete isolated from of Lycium ruthenicum.</title>
        <authorList>
            <person name="Ma L."/>
        </authorList>
    </citation>
    <scope>NUCLEOTIDE SEQUENCE [LARGE SCALE GENOMIC DNA]</scope>
    <source>
        <strain evidence="3 4">TRM 66187</strain>
    </source>
</reference>
<keyword evidence="4" id="KW-1185">Reference proteome</keyword>
<keyword evidence="2" id="KW-1133">Transmembrane helix</keyword>
<feature type="compositionally biased region" description="Pro residues" evidence="1">
    <location>
        <begin position="32"/>
        <end position="41"/>
    </location>
</feature>
<gene>
    <name evidence="3" type="ORF">GCU69_08160</name>
</gene>
<dbReference type="EMBL" id="WHPN01000199">
    <property type="protein sequence ID" value="KAF4409579.1"/>
    <property type="molecule type" value="Genomic_DNA"/>
</dbReference>
<evidence type="ECO:0008006" key="5">
    <source>
        <dbReference type="Google" id="ProtNLM"/>
    </source>
</evidence>
<protein>
    <recommendedName>
        <fullName evidence="5">Serine/threonine protein kinase</fullName>
    </recommendedName>
</protein>
<feature type="region of interest" description="Disordered" evidence="1">
    <location>
        <begin position="1"/>
        <end position="44"/>
    </location>
</feature>
<name>A0ABQ7FPP3_9ACTN</name>
<keyword evidence="2" id="KW-0472">Membrane</keyword>
<feature type="transmembrane region" description="Helical" evidence="2">
    <location>
        <begin position="54"/>
        <end position="75"/>
    </location>
</feature>
<comment type="caution">
    <text evidence="3">The sequence shown here is derived from an EMBL/GenBank/DDBJ whole genome shotgun (WGS) entry which is preliminary data.</text>
</comment>
<feature type="region of interest" description="Disordered" evidence="1">
    <location>
        <begin position="80"/>
        <end position="144"/>
    </location>
</feature>
<proteinExistence type="predicted"/>
<evidence type="ECO:0000313" key="4">
    <source>
        <dbReference type="Proteomes" id="UP000621266"/>
    </source>
</evidence>
<evidence type="ECO:0000313" key="3">
    <source>
        <dbReference type="EMBL" id="KAF4409579.1"/>
    </source>
</evidence>
<organism evidence="3 4">
    <name type="scientific">Streptomyces lycii</name>
    <dbReference type="NCBI Taxonomy" id="2654337"/>
    <lineage>
        <taxon>Bacteria</taxon>
        <taxon>Bacillati</taxon>
        <taxon>Actinomycetota</taxon>
        <taxon>Actinomycetes</taxon>
        <taxon>Kitasatosporales</taxon>
        <taxon>Streptomycetaceae</taxon>
        <taxon>Streptomyces</taxon>
    </lineage>
</organism>
<evidence type="ECO:0000256" key="1">
    <source>
        <dbReference type="SAM" id="MobiDB-lite"/>
    </source>
</evidence>
<feature type="compositionally biased region" description="Pro residues" evidence="1">
    <location>
        <begin position="1"/>
        <end position="25"/>
    </location>
</feature>
<keyword evidence="2" id="KW-0812">Transmembrane</keyword>